<feature type="signal peptide" evidence="1">
    <location>
        <begin position="1"/>
        <end position="31"/>
    </location>
</feature>
<keyword evidence="1" id="KW-0732">Signal</keyword>
<protein>
    <submittedName>
        <fullName evidence="2">Uncharacterized protein</fullName>
    </submittedName>
</protein>
<comment type="caution">
    <text evidence="2">The sequence shown here is derived from an EMBL/GenBank/DDBJ whole genome shotgun (WGS) entry which is preliminary data.</text>
</comment>
<dbReference type="RefSeq" id="WP_159399948.1">
    <property type="nucleotide sequence ID" value="NZ_CP016279.1"/>
</dbReference>
<proteinExistence type="predicted"/>
<dbReference type="EMBL" id="JAGGLP010000005">
    <property type="protein sequence ID" value="MBP2049902.1"/>
    <property type="molecule type" value="Genomic_DNA"/>
</dbReference>
<dbReference type="Proteomes" id="UP001519309">
    <property type="component" value="Unassembled WGS sequence"/>
</dbReference>
<organism evidence="2 3">
    <name type="scientific">Streptomyces griseochromogenes</name>
    <dbReference type="NCBI Taxonomy" id="68214"/>
    <lineage>
        <taxon>Bacteria</taxon>
        <taxon>Bacillati</taxon>
        <taxon>Actinomycetota</taxon>
        <taxon>Actinomycetes</taxon>
        <taxon>Kitasatosporales</taxon>
        <taxon>Streptomycetaceae</taxon>
        <taxon>Streptomyces</taxon>
    </lineage>
</organism>
<feature type="chain" id="PRO_5046818025" evidence="1">
    <location>
        <begin position="32"/>
        <end position="111"/>
    </location>
</feature>
<reference evidence="2 3" key="1">
    <citation type="submission" date="2021-03" db="EMBL/GenBank/DDBJ databases">
        <title>Genomic Encyclopedia of Type Strains, Phase IV (KMG-IV): sequencing the most valuable type-strain genomes for metagenomic binning, comparative biology and taxonomic classification.</title>
        <authorList>
            <person name="Goeker M."/>
        </authorList>
    </citation>
    <scope>NUCLEOTIDE SEQUENCE [LARGE SCALE GENOMIC DNA]</scope>
    <source>
        <strain evidence="2 3">DSM 40499</strain>
    </source>
</reference>
<sequence length="111" mass="11334">MPQKSTRLRQTGLALGATLLLLGCLTFSAQAAPGEFEYLRADNNKPDTISDPSLGCRSIPGGAANASNRTSFTATVYTSLGCGAGKIKDIAPNGGTWNGAPLTVAGSVKFS</sequence>
<dbReference type="PROSITE" id="PS51257">
    <property type="entry name" value="PROKAR_LIPOPROTEIN"/>
    <property type="match status" value="1"/>
</dbReference>
<evidence type="ECO:0000313" key="2">
    <source>
        <dbReference type="EMBL" id="MBP2049902.1"/>
    </source>
</evidence>
<evidence type="ECO:0000313" key="3">
    <source>
        <dbReference type="Proteomes" id="UP001519309"/>
    </source>
</evidence>
<accession>A0ABS4LR68</accession>
<keyword evidence="3" id="KW-1185">Reference proteome</keyword>
<gene>
    <name evidence="2" type="ORF">J2Z21_002838</name>
</gene>
<name>A0ABS4LR68_9ACTN</name>
<evidence type="ECO:0000256" key="1">
    <source>
        <dbReference type="SAM" id="SignalP"/>
    </source>
</evidence>